<dbReference type="GO" id="GO:0008237">
    <property type="term" value="F:metallopeptidase activity"/>
    <property type="evidence" value="ECO:0007669"/>
    <property type="project" value="UniProtKB-KW"/>
</dbReference>
<feature type="transmembrane region" description="Helical" evidence="2">
    <location>
        <begin position="190"/>
        <end position="207"/>
    </location>
</feature>
<feature type="transmembrane region" description="Helical" evidence="2">
    <location>
        <begin position="164"/>
        <end position="184"/>
    </location>
</feature>
<feature type="transmembrane region" description="Helical" evidence="2">
    <location>
        <begin position="257"/>
        <end position="280"/>
    </location>
</feature>
<accession>A0ABY9LIS1</accession>
<proteinExistence type="inferred from homology"/>
<dbReference type="RefSeq" id="WP_306675995.1">
    <property type="nucleotide sequence ID" value="NZ_CP110509.1"/>
</dbReference>
<evidence type="ECO:0000256" key="1">
    <source>
        <dbReference type="ARBA" id="ARBA00009067"/>
    </source>
</evidence>
<name>A0ABY9LIS1_9STRE</name>
<evidence type="ECO:0000256" key="2">
    <source>
        <dbReference type="SAM" id="Phobius"/>
    </source>
</evidence>
<reference evidence="5" key="1">
    <citation type="submission" date="2022-10" db="EMBL/GenBank/DDBJ databases">
        <title>Streptococcus didelphis as causative of fatal infections in opossums (Didelphis albiventris).</title>
        <authorList>
            <person name="Breyer G.M."/>
            <person name="Da Silva M.E.R.J."/>
            <person name="Siqueira F.M."/>
        </authorList>
    </citation>
    <scope>NUCLEOTIDE SEQUENCE [LARGE SCALE GENOMIC DNA]</scope>
    <source>
        <strain evidence="5">LBVP101/21</strain>
    </source>
</reference>
<feature type="transmembrane region" description="Helical" evidence="2">
    <location>
        <begin position="126"/>
        <end position="144"/>
    </location>
</feature>
<dbReference type="PANTHER" id="PTHR39430:SF1">
    <property type="entry name" value="PROTEASE"/>
    <property type="match status" value="1"/>
</dbReference>
<organism evidence="4 5">
    <name type="scientific">Streptococcus didelphis</name>
    <dbReference type="NCBI Taxonomy" id="102886"/>
    <lineage>
        <taxon>Bacteria</taxon>
        <taxon>Bacillati</taxon>
        <taxon>Bacillota</taxon>
        <taxon>Bacilli</taxon>
        <taxon>Lactobacillales</taxon>
        <taxon>Streptococcaceae</taxon>
        <taxon>Streptococcus</taxon>
    </lineage>
</organism>
<comment type="similarity">
    <text evidence="1">Belongs to the UPF0177 family.</text>
</comment>
<keyword evidence="4" id="KW-0482">Metalloprotease</keyword>
<feature type="transmembrane region" description="Helical" evidence="2">
    <location>
        <begin position="214"/>
        <end position="237"/>
    </location>
</feature>
<dbReference type="InterPro" id="IPR003675">
    <property type="entry name" value="Rce1/LyrA-like_dom"/>
</dbReference>
<evidence type="ECO:0000313" key="5">
    <source>
        <dbReference type="Proteomes" id="UP001238096"/>
    </source>
</evidence>
<keyword evidence="4" id="KW-0378">Hydrolase</keyword>
<dbReference type="EMBL" id="CP110509">
    <property type="protein sequence ID" value="WMB28739.1"/>
    <property type="molecule type" value="Genomic_DNA"/>
</dbReference>
<keyword evidence="4" id="KW-0645">Protease</keyword>
<feature type="domain" description="CAAX prenyl protease 2/Lysostaphin resistance protein A-like" evidence="3">
    <location>
        <begin position="131"/>
        <end position="226"/>
    </location>
</feature>
<evidence type="ECO:0000313" key="4">
    <source>
        <dbReference type="EMBL" id="WMB28739.1"/>
    </source>
</evidence>
<keyword evidence="5" id="KW-1185">Reference proteome</keyword>
<dbReference type="Proteomes" id="UP001238096">
    <property type="component" value="Chromosome"/>
</dbReference>
<sequence length="285" mass="30985">MNNDSLVKKQSLLKTIVIVIAAILLLIVAQLIASLPFIGLAQLGYRTPQNIADVLIPILYALVTITSVWFICNKILKSNLSEYRISNFKIRKEGVFLAFLLPIVVILLFTLLVPGNLVVEKINGNGWITLFTGFLETGIVAAIVEEILFRGLILRTLENYSSKITAAIISAFAFGAVHVLTAGLPLLDTVLAIIGIMCSGVFFALVAQNTNSIWTGVLIHCVWNTIDTSVFPVSLHAKDYQVPFNYIMTSKSTLLTGGGYGIEASIICALVFILLTIALVKKKSS</sequence>
<dbReference type="Pfam" id="PF02517">
    <property type="entry name" value="Rce1-like"/>
    <property type="match status" value="1"/>
</dbReference>
<keyword evidence="2" id="KW-1133">Transmembrane helix</keyword>
<keyword evidence="2" id="KW-0472">Membrane</keyword>
<keyword evidence="2" id="KW-0812">Transmembrane</keyword>
<protein>
    <submittedName>
        <fullName evidence="4">CPBP family intramembrane metalloprotease</fullName>
    </submittedName>
</protein>
<evidence type="ECO:0000259" key="3">
    <source>
        <dbReference type="Pfam" id="PF02517"/>
    </source>
</evidence>
<feature type="transmembrane region" description="Helical" evidence="2">
    <location>
        <begin position="94"/>
        <end position="114"/>
    </location>
</feature>
<feature type="transmembrane region" description="Helical" evidence="2">
    <location>
        <begin position="54"/>
        <end position="73"/>
    </location>
</feature>
<feature type="transmembrane region" description="Helical" evidence="2">
    <location>
        <begin position="12"/>
        <end position="34"/>
    </location>
</feature>
<dbReference type="PANTHER" id="PTHR39430">
    <property type="entry name" value="MEMBRANE-ASSOCIATED PROTEASE-RELATED"/>
    <property type="match status" value="1"/>
</dbReference>
<gene>
    <name evidence="4" type="ORF">N1496_04600</name>
</gene>